<feature type="compositionally biased region" description="Basic and acidic residues" evidence="1">
    <location>
        <begin position="246"/>
        <end position="275"/>
    </location>
</feature>
<proteinExistence type="predicted"/>
<dbReference type="PANTHER" id="PTHR11799:SF12">
    <property type="entry name" value="PARAOXONASE-RELATED"/>
    <property type="match status" value="1"/>
</dbReference>
<comment type="caution">
    <text evidence="2">The sequence shown here is derived from an EMBL/GenBank/DDBJ whole genome shotgun (WGS) entry which is preliminary data.</text>
</comment>
<protein>
    <submittedName>
        <fullName evidence="2">Uncharacterized protein</fullName>
    </submittedName>
</protein>
<evidence type="ECO:0000313" key="3">
    <source>
        <dbReference type="Proteomes" id="UP000789595"/>
    </source>
</evidence>
<dbReference type="OrthoDB" id="423498at2759"/>
<dbReference type="Gene3D" id="2.120.10.30">
    <property type="entry name" value="TolB, C-terminal domain"/>
    <property type="match status" value="1"/>
</dbReference>
<name>A0A8J2X1U9_9STRA</name>
<dbReference type="Proteomes" id="UP000789595">
    <property type="component" value="Unassembled WGS sequence"/>
</dbReference>
<dbReference type="PANTHER" id="PTHR11799">
    <property type="entry name" value="PARAOXONASE"/>
    <property type="match status" value="1"/>
</dbReference>
<feature type="compositionally biased region" description="Pro residues" evidence="1">
    <location>
        <begin position="58"/>
        <end position="71"/>
    </location>
</feature>
<accession>A0A8J2X1U9</accession>
<dbReference type="SUPFAM" id="SSF63829">
    <property type="entry name" value="Calcium-dependent phosphotriesterase"/>
    <property type="match status" value="1"/>
</dbReference>
<dbReference type="InterPro" id="IPR051288">
    <property type="entry name" value="Serum_paraoxonase/arylesterase"/>
</dbReference>
<feature type="compositionally biased region" description="Low complexity" evidence="1">
    <location>
        <begin position="133"/>
        <end position="149"/>
    </location>
</feature>
<feature type="region of interest" description="Disordered" evidence="1">
    <location>
        <begin position="1"/>
        <end position="276"/>
    </location>
</feature>
<evidence type="ECO:0000256" key="1">
    <source>
        <dbReference type="SAM" id="MobiDB-lite"/>
    </source>
</evidence>
<keyword evidence="3" id="KW-1185">Reference proteome</keyword>
<organism evidence="2 3">
    <name type="scientific">Pelagomonas calceolata</name>
    <dbReference type="NCBI Taxonomy" id="35677"/>
    <lineage>
        <taxon>Eukaryota</taxon>
        <taxon>Sar</taxon>
        <taxon>Stramenopiles</taxon>
        <taxon>Ochrophyta</taxon>
        <taxon>Pelagophyceae</taxon>
        <taxon>Pelagomonadales</taxon>
        <taxon>Pelagomonadaceae</taxon>
        <taxon>Pelagomonas</taxon>
    </lineage>
</organism>
<feature type="compositionally biased region" description="Basic and acidic residues" evidence="1">
    <location>
        <begin position="225"/>
        <end position="235"/>
    </location>
</feature>
<gene>
    <name evidence="2" type="ORF">PECAL_3P07670</name>
</gene>
<dbReference type="EMBL" id="CAKKNE010000003">
    <property type="protein sequence ID" value="CAH0370856.1"/>
    <property type="molecule type" value="Genomic_DNA"/>
</dbReference>
<dbReference type="InterPro" id="IPR011042">
    <property type="entry name" value="6-blade_b-propeller_TolB-like"/>
</dbReference>
<feature type="region of interest" description="Disordered" evidence="1">
    <location>
        <begin position="295"/>
        <end position="314"/>
    </location>
</feature>
<reference evidence="2" key="1">
    <citation type="submission" date="2021-11" db="EMBL/GenBank/DDBJ databases">
        <authorList>
            <consortium name="Genoscope - CEA"/>
            <person name="William W."/>
        </authorList>
    </citation>
    <scope>NUCLEOTIDE SEQUENCE</scope>
</reference>
<dbReference type="AlphaFoldDB" id="A0A8J2X1U9"/>
<evidence type="ECO:0000313" key="2">
    <source>
        <dbReference type="EMBL" id="CAH0370856.1"/>
    </source>
</evidence>
<sequence>MVLERDPDMMSLTDDEQDVASRLPTPQKAPRAPVDENLSPTALEAIKAAEQRRRPRRPPPPMPRTTPPGARPPTHRAHRAPVTSGSLDDDESSESSMTEDPRENNDDERRASESHDAPSEVWTPVGPLATALGSKPSSGSPRAGSPRPSLLDRARRISPPPSRSQSPPTAPPAKEWPPEKPLTKPPVVTSSDATRPSPASSLDSEPLKRRSPGSPQGWRRRRSQLHADARVKALEEEASATRRRHREDLQSIREARERAASDLKETKARLEAGRDRAKKAAARLLARLPAKRSTRGAFSRWRGRPAPSPGRARREKALGLVRGLASLAVLMVMVAGAYQTASDLGYFLGEAPTSKNCRQLAGSASFSSSEDAALWRPSEAVVTAGGLRSAFYEGGNDEGALFAVTLADETSTFVQSLQYIGLVPTYDVEPRARRLVVEDWPSDKKFRPHGIYVRKPQIFVVNHGVEQGSSLEVFEGIDNGTLVGAKWLRSVEHPFINGHGLPNSVVAVASDEVYVTTWRYWSLPVRGVARASILERLQLSLQFAASVLRLPVTRVYRCVFNDEATSCSPVGARHAMANGIALRGNMIYVVDVLRFSVTVYERRRDGSLVVNDTISLPHAADNVYALSDGSLLLGSMPKLHQCLDPLAQKPPVAGALTLAVPRPPSPKDDRAVGVRGYGDSRWTFRDIVRTDGGQVSGGALVGTRALVGSPWDRGALLCELLGPDEV</sequence>
<feature type="compositionally biased region" description="Polar residues" evidence="1">
    <location>
        <begin position="188"/>
        <end position="203"/>
    </location>
</feature>
<feature type="compositionally biased region" description="Pro residues" evidence="1">
    <location>
        <begin position="158"/>
        <end position="175"/>
    </location>
</feature>
<feature type="compositionally biased region" description="Basic and acidic residues" evidence="1">
    <location>
        <begin position="99"/>
        <end position="118"/>
    </location>
</feature>